<dbReference type="HOGENOM" id="CLU_276788_0_0_0"/>
<protein>
    <recommendedName>
        <fullName evidence="5">T9SS type A sorting domain-containing protein</fullName>
    </recommendedName>
</protein>
<evidence type="ECO:0008006" key="5">
    <source>
        <dbReference type="Google" id="ProtNLM"/>
    </source>
</evidence>
<accession>H1XVK2</accession>
<dbReference type="RefSeq" id="WP_006930295.1">
    <property type="nucleotide sequence ID" value="NZ_CM001402.1"/>
</dbReference>
<dbReference type="Proteomes" id="UP000004671">
    <property type="component" value="Chromosome"/>
</dbReference>
<proteinExistence type="predicted"/>
<dbReference type="OrthoDB" id="5326845at2"/>
<evidence type="ECO:0000313" key="2">
    <source>
        <dbReference type="EMBL" id="EHO42902.1"/>
    </source>
</evidence>
<dbReference type="KEGG" id="caby:Cabys_2194"/>
<dbReference type="Gene3D" id="2.60.40.10">
    <property type="entry name" value="Immunoglobulins"/>
    <property type="match status" value="1"/>
</dbReference>
<dbReference type="PaxDb" id="880073-Calab_3298"/>
<dbReference type="AlphaFoldDB" id="H1XVK2"/>
<dbReference type="Proteomes" id="UP000183868">
    <property type="component" value="Chromosome"/>
</dbReference>
<dbReference type="InParanoid" id="H1XVK2"/>
<dbReference type="InterPro" id="IPR013783">
    <property type="entry name" value="Ig-like_fold"/>
</dbReference>
<name>H1XVK2_CALAY</name>
<sequence precursor="true">MKLSIKIFNMFSYVLIYLILTCLNIQSFAQTPPKKMKYWTQEEWDKWEKWNHRVQLLKSTGAADRREGVMDGNKIRTVFYNYGSVGRPNTEPSIEWPKESGHGYAYEFGPIIGALVVDIHGDTIPIISEALIDGGDRSPSGKVWGWQPLPQYLNTNSPTPAMSNNPDSWPLTVSTTNPFFNPDFTSDLDKFLWPGIDGLGKISADLEAFWVMDDRDNDEFEYYPFINDSSRRGLGIQLNCRLMQFSASLAEDIIFYIIEIENVSDKRLDKVVAGMFGDPHIGGPGDFSDDYAGFDKDYNMVYSYDKPGSSNDYGIPYEELGWLGFKFLESPKDSLGNQLGLTSMAAPIYGTAGGTPAFDDVMWDLLKPGTFTDIAQEKDNVFLFGSGYFSLDPGEKVRFSIAIIMGKGRDDLYSNADIAQEIYDLNYKFTKAPDPPIVTAVPGDGEVTLYWDTSSEQSFDEFFQAYDFQGYKIYKSTDKGQTWGPIITDAFGKEIGFKPLAQFDKIDDVSGLFPYDKDGVKFYLGNNSGLVHTFTDKNVINGVTYYYAVTAYDSGYPSKGVLPVESGKFPGQNMVSVMPTPRVPGFENAQVNVNHIEGISTATLKFNVLDPQKIVNNTYDIIVNAGENITTSVSIINAATGDTVINNFNQLNGQPILFDGLIGFIYDEPGIFIVDSLSGWLENSKSNLSLDISLYSGGVRIPKDMEVRFFSYVADTSVLVSPKPINFQVWNVTDNEQMEVIFFDRNGNDIVDIGDRLVPIIYVNDRPKGVWQVAFNAPAGQDTILPQPGDIIKIFVSKPFTNDDSYQLQTLASTVNKEKAKKDFLQNVAVIPNPYIVTSSFEVAPPTVFSAGRGERRVYFTNLPPKCTIRIYTLNGELIREIHHESTLFNSMEPWDLLSEEGLEISYGIYIYHVDAGEYGKKIGKLAIIK</sequence>
<dbReference type="EMBL" id="CP018099">
    <property type="protein sequence ID" value="APF18943.1"/>
    <property type="molecule type" value="Genomic_DNA"/>
</dbReference>
<reference evidence="2 3" key="1">
    <citation type="submission" date="2011-09" db="EMBL/GenBank/DDBJ databases">
        <title>The permanent draft genome of Caldithrix abyssi DSM 13497.</title>
        <authorList>
            <consortium name="US DOE Joint Genome Institute (JGI-PGF)"/>
            <person name="Lucas S."/>
            <person name="Han J."/>
            <person name="Lapidus A."/>
            <person name="Bruce D."/>
            <person name="Goodwin L."/>
            <person name="Pitluck S."/>
            <person name="Peters L."/>
            <person name="Kyrpides N."/>
            <person name="Mavromatis K."/>
            <person name="Ivanova N."/>
            <person name="Mikhailova N."/>
            <person name="Chertkov O."/>
            <person name="Detter J.C."/>
            <person name="Tapia R."/>
            <person name="Han C."/>
            <person name="Land M."/>
            <person name="Hauser L."/>
            <person name="Markowitz V."/>
            <person name="Cheng J.-F."/>
            <person name="Hugenholtz P."/>
            <person name="Woyke T."/>
            <person name="Wu D."/>
            <person name="Spring S."/>
            <person name="Brambilla E."/>
            <person name="Klenk H.-P."/>
            <person name="Eisen J.A."/>
        </authorList>
    </citation>
    <scope>NUCLEOTIDE SEQUENCE [LARGE SCALE GENOMIC DNA]</scope>
    <source>
        <strain evidence="2 3">DSM 13497</strain>
    </source>
</reference>
<evidence type="ECO:0000313" key="1">
    <source>
        <dbReference type="EMBL" id="APF18943.1"/>
    </source>
</evidence>
<evidence type="ECO:0000313" key="3">
    <source>
        <dbReference type="Proteomes" id="UP000004671"/>
    </source>
</evidence>
<dbReference type="STRING" id="880073.Cabys_2194"/>
<gene>
    <name evidence="1" type="ORF">Cabys_2194</name>
    <name evidence="2" type="ORF">Calab_3298</name>
</gene>
<keyword evidence="3" id="KW-1185">Reference proteome</keyword>
<dbReference type="EMBL" id="CM001402">
    <property type="protein sequence ID" value="EHO42902.1"/>
    <property type="molecule type" value="Genomic_DNA"/>
</dbReference>
<evidence type="ECO:0000313" key="4">
    <source>
        <dbReference type="Proteomes" id="UP000183868"/>
    </source>
</evidence>
<reference evidence="1 4" key="2">
    <citation type="submission" date="2016-11" db="EMBL/GenBank/DDBJ databases">
        <title>Genomic analysis of Caldithrix abyssi and proposal of a novel bacterial phylum Caldithrichaeota.</title>
        <authorList>
            <person name="Kublanov I."/>
            <person name="Sigalova O."/>
            <person name="Gavrilov S."/>
            <person name="Lebedinsky A."/>
            <person name="Ivanova N."/>
            <person name="Daum C."/>
            <person name="Reddy T."/>
            <person name="Klenk H.P."/>
            <person name="Goker M."/>
            <person name="Reva O."/>
            <person name="Miroshnichenko M."/>
            <person name="Kyprides N."/>
            <person name="Woyke T."/>
            <person name="Gelfand M."/>
        </authorList>
    </citation>
    <scope>NUCLEOTIDE SEQUENCE [LARGE SCALE GENOMIC DNA]</scope>
    <source>
        <strain evidence="1 4">LF13</strain>
    </source>
</reference>
<organism evidence="2 3">
    <name type="scientific">Caldithrix abyssi DSM 13497</name>
    <dbReference type="NCBI Taxonomy" id="880073"/>
    <lineage>
        <taxon>Bacteria</taxon>
        <taxon>Pseudomonadati</taxon>
        <taxon>Calditrichota</taxon>
        <taxon>Calditrichia</taxon>
        <taxon>Calditrichales</taxon>
        <taxon>Calditrichaceae</taxon>
        <taxon>Caldithrix</taxon>
    </lineage>
</organism>
<dbReference type="eggNOG" id="COG1404">
    <property type="taxonomic scope" value="Bacteria"/>
</dbReference>